<evidence type="ECO:0000313" key="1">
    <source>
        <dbReference type="EMBL" id="QDZ03363.1"/>
    </source>
</evidence>
<accession>A0A5B8L6L2</accession>
<evidence type="ECO:0000313" key="2">
    <source>
        <dbReference type="Proteomes" id="UP000321389"/>
    </source>
</evidence>
<proteinExistence type="predicted"/>
<organism evidence="1 2">
    <name type="scientific">Nitratireductor mangrovi</name>
    <dbReference type="NCBI Taxonomy" id="2599600"/>
    <lineage>
        <taxon>Bacteria</taxon>
        <taxon>Pseudomonadati</taxon>
        <taxon>Pseudomonadota</taxon>
        <taxon>Alphaproteobacteria</taxon>
        <taxon>Hyphomicrobiales</taxon>
        <taxon>Phyllobacteriaceae</taxon>
        <taxon>Nitratireductor</taxon>
    </lineage>
</organism>
<sequence length="305" mass="34301">MAVRETRRGGAARRAAGSCAIVTASYAPDFERCRLLCETIDRHVSGHARHYILVAHADVALFKSLEARNRVVISERDLLPRWLRPVPDPTSLFRRKFWLSTRTKPLRGWHVQQLRRIAVAAHVEEDALIYIDSDVVVLKDLDCAAFWRGGDVRLFRRDGALEGAVDGDHKVWSRNAGRVLGITKPRVSAHDYIATFIAWRRESVLGMCEQIEAISGTHWVEAIGADRKFSECMIYGRYADEVLGGRGHFLSDEELCRVYWRGPRLDEGTFRAFVDGMGPGQVAIGMQSFIGTDMKHVRSLVNAAG</sequence>
<evidence type="ECO:0008006" key="3">
    <source>
        <dbReference type="Google" id="ProtNLM"/>
    </source>
</evidence>
<dbReference type="Proteomes" id="UP000321389">
    <property type="component" value="Chromosome"/>
</dbReference>
<dbReference type="InterPro" id="IPR045499">
    <property type="entry name" value="DUF6492"/>
</dbReference>
<protein>
    <recommendedName>
        <fullName evidence="3">Glycosyl transferase</fullName>
    </recommendedName>
</protein>
<dbReference type="Pfam" id="PF20102">
    <property type="entry name" value="DUF6492"/>
    <property type="match status" value="1"/>
</dbReference>
<gene>
    <name evidence="1" type="ORF">FQ775_15345</name>
</gene>
<dbReference type="OrthoDB" id="571298at2"/>
<keyword evidence="2" id="KW-1185">Reference proteome</keyword>
<dbReference type="EMBL" id="CP042301">
    <property type="protein sequence ID" value="QDZ03363.1"/>
    <property type="molecule type" value="Genomic_DNA"/>
</dbReference>
<name>A0A5B8L6L2_9HYPH</name>
<dbReference type="AlphaFoldDB" id="A0A5B8L6L2"/>
<reference evidence="1" key="1">
    <citation type="submission" date="2020-04" db="EMBL/GenBank/DDBJ databases">
        <title>Nitratireductor sp. nov. isolated from mangrove soil.</title>
        <authorList>
            <person name="Ye Y."/>
        </authorList>
    </citation>
    <scope>NUCLEOTIDE SEQUENCE</scope>
    <source>
        <strain evidence="1">SY7</strain>
    </source>
</reference>
<dbReference type="RefSeq" id="WP_146301996.1">
    <property type="nucleotide sequence ID" value="NZ_CP042301.2"/>
</dbReference>
<dbReference type="KEGG" id="niy:FQ775_15345"/>